<comment type="caution">
    <text evidence="2">The sequence shown here is derived from an EMBL/GenBank/DDBJ whole genome shotgun (WGS) entry which is preliminary data.</text>
</comment>
<accession>A0AA37SRJ3</accession>
<dbReference type="EMBL" id="BSOH01000021">
    <property type="protein sequence ID" value="GLR18592.1"/>
    <property type="molecule type" value="Genomic_DNA"/>
</dbReference>
<keyword evidence="3" id="KW-1185">Reference proteome</keyword>
<reference evidence="2" key="1">
    <citation type="journal article" date="2014" name="Int. J. Syst. Evol. Microbiol.">
        <title>Complete genome sequence of Corynebacterium casei LMG S-19264T (=DSM 44701T), isolated from a smear-ripened cheese.</title>
        <authorList>
            <consortium name="US DOE Joint Genome Institute (JGI-PGF)"/>
            <person name="Walter F."/>
            <person name="Albersmeier A."/>
            <person name="Kalinowski J."/>
            <person name="Ruckert C."/>
        </authorList>
    </citation>
    <scope>NUCLEOTIDE SEQUENCE</scope>
    <source>
        <strain evidence="2">NBRC 108769</strain>
    </source>
</reference>
<dbReference type="Proteomes" id="UP001156666">
    <property type="component" value="Unassembled WGS sequence"/>
</dbReference>
<feature type="region of interest" description="Disordered" evidence="1">
    <location>
        <begin position="8"/>
        <end position="29"/>
    </location>
</feature>
<sequence length="633" mass="72157">MSWIKKIFGGSTSKPIKDDKPKKSNNKSSFITNSAEFPIGEIELTNTNTLRIDAIIAMSKLSEIAKERGLESKEEVMYTTLIEKGAMTIPLISKMGDEQYAFYFIYNEDDLAKYQDLRRNIGETAFKHLVHFSALPVDTVVPEKKIVEPLQLADIRYDKDISCQGDFAVWWATESDEVFHNSLSYNYLEKINQILEKYGTFLHGYVLRQTRINADEQIKRTLFPSDRNQYGLQGPDGTDIVLEISHDLGIRFYFPSPSTTRKYREQFLKSMLVDFMANFVELTQMKFDHDQPEHVKFSQLINNGLLNAKQLELKGEAISQYGVLNDDQYEYVSYSLIPSWSGFNNKENFGVFMKLVRDYFEKHNVSIAINDGVVKVLDEGFGLSNLGLQNLAQHCSGLNVEDYEGQISVHFNQMIEAQKNQAAFDKHKGNFDFAQEFVSIRIQHESFAKVPVNAEKVTKLIAGDIYAVLCFDLPTTVVSISGNDIESWDKSFDELYELGLENMFNKYEFPISEVEVSGVNFHVSEAQHFYIPNTILDLSNRPDLLGRYGALVAAPTRSLLFIYKIDSLEVVSAINVLIPIVDQVCQKGPGSISSNILWYHEGEFQNFEYRIEEGKIAITPSSEFIKVLEEIGK</sequence>
<name>A0AA37SRJ3_9BACT</name>
<reference evidence="2" key="2">
    <citation type="submission" date="2023-01" db="EMBL/GenBank/DDBJ databases">
        <title>Draft genome sequence of Portibacter lacus strain NBRC 108769.</title>
        <authorList>
            <person name="Sun Q."/>
            <person name="Mori K."/>
        </authorList>
    </citation>
    <scope>NUCLEOTIDE SEQUENCE</scope>
    <source>
        <strain evidence="2">NBRC 108769</strain>
    </source>
</reference>
<dbReference type="RefSeq" id="WP_235294284.1">
    <property type="nucleotide sequence ID" value="NZ_BSOH01000021.1"/>
</dbReference>
<protein>
    <submittedName>
        <fullName evidence="2">Uncharacterized protein</fullName>
    </submittedName>
</protein>
<proteinExistence type="predicted"/>
<evidence type="ECO:0000313" key="2">
    <source>
        <dbReference type="EMBL" id="GLR18592.1"/>
    </source>
</evidence>
<evidence type="ECO:0000313" key="3">
    <source>
        <dbReference type="Proteomes" id="UP001156666"/>
    </source>
</evidence>
<evidence type="ECO:0000256" key="1">
    <source>
        <dbReference type="SAM" id="MobiDB-lite"/>
    </source>
</evidence>
<gene>
    <name evidence="2" type="ORF">GCM10007940_32080</name>
</gene>
<organism evidence="2 3">
    <name type="scientific">Portibacter lacus</name>
    <dbReference type="NCBI Taxonomy" id="1099794"/>
    <lineage>
        <taxon>Bacteria</taxon>
        <taxon>Pseudomonadati</taxon>
        <taxon>Bacteroidota</taxon>
        <taxon>Saprospiria</taxon>
        <taxon>Saprospirales</taxon>
        <taxon>Haliscomenobacteraceae</taxon>
        <taxon>Portibacter</taxon>
    </lineage>
</organism>
<dbReference type="AlphaFoldDB" id="A0AA37SRJ3"/>